<dbReference type="EMBL" id="JAAGNN010000008">
    <property type="protein sequence ID" value="KAF4085838.1"/>
    <property type="molecule type" value="Genomic_DNA"/>
</dbReference>
<name>A0A7J6AW98_AMEME</name>
<evidence type="ECO:0000313" key="1">
    <source>
        <dbReference type="EMBL" id="KAF4085838.1"/>
    </source>
</evidence>
<gene>
    <name evidence="1" type="ORF">AMELA_G00099580</name>
</gene>
<sequence>MDVVGMVLESVGTSKDMLNFVSELLCIYICFAGEVELNPPKPTVNQQPVDVGRLTRTVTGESFILEEDAPSNFPPNKITDLTVEIQEDTMHLSWTAPGEDYDEGTAQSYEIRRLEDVSKQLQQR</sequence>
<accession>A0A7J6AW98</accession>
<dbReference type="CDD" id="cd00063">
    <property type="entry name" value="FN3"/>
    <property type="match status" value="1"/>
</dbReference>
<dbReference type="AlphaFoldDB" id="A0A7J6AW98"/>
<protein>
    <recommendedName>
        <fullName evidence="3">Fibronectin type-III domain-containing protein</fullName>
    </recommendedName>
</protein>
<evidence type="ECO:0000313" key="2">
    <source>
        <dbReference type="Proteomes" id="UP000593565"/>
    </source>
</evidence>
<dbReference type="Proteomes" id="UP000593565">
    <property type="component" value="Unassembled WGS sequence"/>
</dbReference>
<keyword evidence="2" id="KW-1185">Reference proteome</keyword>
<comment type="caution">
    <text evidence="1">The sequence shown here is derived from an EMBL/GenBank/DDBJ whole genome shotgun (WGS) entry which is preliminary data.</text>
</comment>
<dbReference type="InterPro" id="IPR003961">
    <property type="entry name" value="FN3_dom"/>
</dbReference>
<reference evidence="1 2" key="1">
    <citation type="submission" date="2020-02" db="EMBL/GenBank/DDBJ databases">
        <title>A chromosome-scale genome assembly of the black bullhead catfish (Ameiurus melas).</title>
        <authorList>
            <person name="Wen M."/>
            <person name="Zham M."/>
            <person name="Cabau C."/>
            <person name="Klopp C."/>
            <person name="Donnadieu C."/>
            <person name="Roques C."/>
            <person name="Bouchez O."/>
            <person name="Lampietro C."/>
            <person name="Jouanno E."/>
            <person name="Herpin A."/>
            <person name="Louis A."/>
            <person name="Berthelot C."/>
            <person name="Parey E."/>
            <person name="Roest-Crollius H."/>
            <person name="Braasch I."/>
            <person name="Postlethwait J."/>
            <person name="Robinson-Rechavi M."/>
            <person name="Echchiki A."/>
            <person name="Begum T."/>
            <person name="Montfort J."/>
            <person name="Schartl M."/>
            <person name="Bobe J."/>
            <person name="Guiguen Y."/>
        </authorList>
    </citation>
    <scope>NUCLEOTIDE SEQUENCE [LARGE SCALE GENOMIC DNA]</scope>
    <source>
        <strain evidence="1">M_S1</strain>
        <tissue evidence="1">Blood</tissue>
    </source>
</reference>
<evidence type="ECO:0008006" key="3">
    <source>
        <dbReference type="Google" id="ProtNLM"/>
    </source>
</evidence>
<proteinExistence type="predicted"/>
<organism evidence="1 2">
    <name type="scientific">Ameiurus melas</name>
    <name type="common">Black bullhead</name>
    <name type="synonym">Silurus melas</name>
    <dbReference type="NCBI Taxonomy" id="219545"/>
    <lineage>
        <taxon>Eukaryota</taxon>
        <taxon>Metazoa</taxon>
        <taxon>Chordata</taxon>
        <taxon>Craniata</taxon>
        <taxon>Vertebrata</taxon>
        <taxon>Euteleostomi</taxon>
        <taxon>Actinopterygii</taxon>
        <taxon>Neopterygii</taxon>
        <taxon>Teleostei</taxon>
        <taxon>Ostariophysi</taxon>
        <taxon>Siluriformes</taxon>
        <taxon>Ictaluridae</taxon>
        <taxon>Ameiurus</taxon>
    </lineage>
</organism>